<gene>
    <name evidence="1" type="ORF">NM208_g7351</name>
</gene>
<sequence length="1077" mass="120519">MSALPQDGSSASVQNDAISPQDGPKKRKSFPKPKPGRKESQFQSPEFQSSFISPRGYGPEGNSDEDSEPDSDPDDARTQAPEAEAQDATDNQREPTIEEDREALLEELGKSPWTDLEAFKAAHGERIKRCYMADKRDQNRTILHWLLSLKLLTNPVVEKNLIWLVETVVAYDSKIVAQITGDGQKVNCLHLAVQHKQRLELVDCLCQKSDAEALREAISQGNYYNQSCLHLAIALVPPNLSVIMQILEKADCTVIAKKRRCMSQDDKPEDGNTVLHDFVHINRCFERGYLKTLKRLIQECPEALKISNSAKETPFQFHLATRDKRYPEWAGLEFHSRHDKPAEKGGAGGARRETAAKVGRLLLSEVFSQATYEDACTCIYGEKHFDQAVSFQPAAPIDTRIDKSHPFLKFYPVLSYVELVLVEPEPTAANRDATAQLAGFPSHDGDLVHSEWRRRTDSIRKVFSWFKRQKVRRILKLVVIDDGNSPCSDETIEECVREFDVRYLNWNKDDLCVEVLRRAGLSNVKELWLTWSGRNSVLYSWSCRDNGLPTLGKVGVLGFFLGPHDLPRPLLTGDSSKQFIFTQSLEADKRNLVSFNFRLQDSIARLQMDGYRTSLTTKITQALQQEFIPLGPKLRDAMLTWTDGPNYAKLARVGADESPPIIEGTIEKLDARMMYHLKETKGFREIKVDDATHDDLSEDKTSRHRRHKAQKGHRWIDAARRLATAVNTDRLQNDQSVRPIKVALLDDGVTPGELSKPGALKDGWPLPSTRSRHVSKPYYNSENGHGTKMARLIQMMCPFVSIYVAKVDIHKENDSSVAASAANAVEWAIGKQVDIISMSWTIKRIKSGQGENQTAITALERAIQKAANNDILMFCAVQDSAHYGNDEIFPQKSDTKKLMIVGSADEDGDRSKFVNENCFDYLFPGEISISGMLAETDKGSSVATAVAAGTAAMILWCAEYHSLTKQPHNNAESPVTQSDHAPTIALATTLSVTMDIQGVSKTGPRTAAEWDFRQDKRMSALFDALKPAKDKFVDITSIINRALTNIDDIREADPESQKSCIEAFVTTCKGSLPLNLR</sequence>
<reference evidence="1" key="1">
    <citation type="submission" date="2022-08" db="EMBL/GenBank/DDBJ databases">
        <title>Genome Sequence of Fusarium decemcellulare.</title>
        <authorList>
            <person name="Buettner E."/>
        </authorList>
    </citation>
    <scope>NUCLEOTIDE SEQUENCE</scope>
    <source>
        <strain evidence="1">Babe19</strain>
    </source>
</reference>
<comment type="caution">
    <text evidence="1">The sequence shown here is derived from an EMBL/GenBank/DDBJ whole genome shotgun (WGS) entry which is preliminary data.</text>
</comment>
<keyword evidence="2" id="KW-1185">Reference proteome</keyword>
<accession>A0ACC1S9F6</accession>
<name>A0ACC1S9F6_9HYPO</name>
<proteinExistence type="predicted"/>
<dbReference type="EMBL" id="JANRMS010000748">
    <property type="protein sequence ID" value="KAJ3534917.1"/>
    <property type="molecule type" value="Genomic_DNA"/>
</dbReference>
<organism evidence="1 2">
    <name type="scientific">Fusarium decemcellulare</name>
    <dbReference type="NCBI Taxonomy" id="57161"/>
    <lineage>
        <taxon>Eukaryota</taxon>
        <taxon>Fungi</taxon>
        <taxon>Dikarya</taxon>
        <taxon>Ascomycota</taxon>
        <taxon>Pezizomycotina</taxon>
        <taxon>Sordariomycetes</taxon>
        <taxon>Hypocreomycetidae</taxon>
        <taxon>Hypocreales</taxon>
        <taxon>Nectriaceae</taxon>
        <taxon>Fusarium</taxon>
        <taxon>Fusarium decemcellulare species complex</taxon>
    </lineage>
</organism>
<dbReference type="Proteomes" id="UP001148629">
    <property type="component" value="Unassembled WGS sequence"/>
</dbReference>
<protein>
    <submittedName>
        <fullName evidence="1">Uncharacterized protein</fullName>
    </submittedName>
</protein>
<evidence type="ECO:0000313" key="1">
    <source>
        <dbReference type="EMBL" id="KAJ3534917.1"/>
    </source>
</evidence>
<evidence type="ECO:0000313" key="2">
    <source>
        <dbReference type="Proteomes" id="UP001148629"/>
    </source>
</evidence>